<organism evidence="1 2">
    <name type="scientific">Melastoma candidum</name>
    <dbReference type="NCBI Taxonomy" id="119954"/>
    <lineage>
        <taxon>Eukaryota</taxon>
        <taxon>Viridiplantae</taxon>
        <taxon>Streptophyta</taxon>
        <taxon>Embryophyta</taxon>
        <taxon>Tracheophyta</taxon>
        <taxon>Spermatophyta</taxon>
        <taxon>Magnoliopsida</taxon>
        <taxon>eudicotyledons</taxon>
        <taxon>Gunneridae</taxon>
        <taxon>Pentapetalae</taxon>
        <taxon>rosids</taxon>
        <taxon>malvids</taxon>
        <taxon>Myrtales</taxon>
        <taxon>Melastomataceae</taxon>
        <taxon>Melastomatoideae</taxon>
        <taxon>Melastomateae</taxon>
        <taxon>Melastoma</taxon>
    </lineage>
</organism>
<gene>
    <name evidence="1" type="ORF">MLD38_040210</name>
</gene>
<keyword evidence="2" id="KW-1185">Reference proteome</keyword>
<name>A0ACB9L4I9_9MYRT</name>
<protein>
    <submittedName>
        <fullName evidence="1">Uncharacterized protein</fullName>
    </submittedName>
</protein>
<evidence type="ECO:0000313" key="1">
    <source>
        <dbReference type="EMBL" id="KAI4304736.1"/>
    </source>
</evidence>
<reference evidence="2" key="1">
    <citation type="journal article" date="2023" name="Front. Plant Sci.">
        <title>Chromosomal-level genome assembly of Melastoma candidum provides insights into trichome evolution.</title>
        <authorList>
            <person name="Zhong Y."/>
            <person name="Wu W."/>
            <person name="Sun C."/>
            <person name="Zou P."/>
            <person name="Liu Y."/>
            <person name="Dai S."/>
            <person name="Zhou R."/>
        </authorList>
    </citation>
    <scope>NUCLEOTIDE SEQUENCE [LARGE SCALE GENOMIC DNA]</scope>
</reference>
<comment type="caution">
    <text evidence="1">The sequence shown here is derived from an EMBL/GenBank/DDBJ whole genome shotgun (WGS) entry which is preliminary data.</text>
</comment>
<dbReference type="Proteomes" id="UP001057402">
    <property type="component" value="Chromosome 12"/>
</dbReference>
<evidence type="ECO:0000313" key="2">
    <source>
        <dbReference type="Proteomes" id="UP001057402"/>
    </source>
</evidence>
<dbReference type="EMBL" id="CM042891">
    <property type="protein sequence ID" value="KAI4304736.1"/>
    <property type="molecule type" value="Genomic_DNA"/>
</dbReference>
<proteinExistence type="predicted"/>
<accession>A0ACB9L4I9</accession>
<sequence length="142" mass="16088">MVNEVSIVIFAGNEFEPWEREKKFRKKPFKFHPVDMDDSVDARLGGLDVRQLGACRVNGTRDCGRQTRRHPGHEALGGGEDWGEGAGKDDIKVPCGKLIPSEHKDSPLEYNEYPVYDPKQTSRRILVEVKYEEQGVIMGTDE</sequence>